<dbReference type="OrthoDB" id="10028886at2759"/>
<dbReference type="AlphaFoldDB" id="A0A0F2MJN6"/>
<dbReference type="GO" id="GO:0008972">
    <property type="term" value="F:phosphomethylpyrimidine kinase activity"/>
    <property type="evidence" value="ECO:0007669"/>
    <property type="project" value="InterPro"/>
</dbReference>
<keyword evidence="3" id="KW-0808">Transferase</keyword>
<feature type="domain" description="Pyridoxamine kinase/Phosphomethylpyrimidine kinase" evidence="2">
    <location>
        <begin position="13"/>
        <end position="79"/>
    </location>
</feature>
<dbReference type="EMBL" id="AXCR01000004">
    <property type="protein sequence ID" value="KJR88401.1"/>
    <property type="molecule type" value="Genomic_DNA"/>
</dbReference>
<evidence type="ECO:0000259" key="2">
    <source>
        <dbReference type="Pfam" id="PF08543"/>
    </source>
</evidence>
<evidence type="ECO:0000313" key="4">
    <source>
        <dbReference type="Proteomes" id="UP000033710"/>
    </source>
</evidence>
<dbReference type="GO" id="GO:0009228">
    <property type="term" value="P:thiamine biosynthetic process"/>
    <property type="evidence" value="ECO:0007669"/>
    <property type="project" value="InterPro"/>
</dbReference>
<dbReference type="PANTHER" id="PTHR20858">
    <property type="entry name" value="PHOSPHOMETHYLPYRIMIDINE KINASE"/>
    <property type="match status" value="1"/>
</dbReference>
<proteinExistence type="predicted"/>
<dbReference type="Gene3D" id="1.20.910.10">
    <property type="entry name" value="Heme oxygenase-like"/>
    <property type="match status" value="2"/>
</dbReference>
<reference evidence="3 4" key="2">
    <citation type="journal article" date="2015" name="Eukaryot. Cell">
        <title>Asexual propagation of a virulent clone complex in a human and feline outbreak of sporotrichosis.</title>
        <authorList>
            <person name="Teixeira Mde M."/>
            <person name="Rodrigues A.M."/>
            <person name="Tsui C.K."/>
            <person name="de Almeida L.G."/>
            <person name="Van Diepeningen A.D."/>
            <person name="van den Ende B.G."/>
            <person name="Fernandes G.F."/>
            <person name="Kano R."/>
            <person name="Hamelin R.C."/>
            <person name="Lopes-Bezerra L.M."/>
            <person name="Vasconcelos A.T."/>
            <person name="de Hoog S."/>
            <person name="de Camargo Z.P."/>
            <person name="Felipe M.S."/>
        </authorList>
    </citation>
    <scope>NUCLEOTIDE SEQUENCE [LARGE SCALE GENOMIC DNA]</scope>
    <source>
        <strain evidence="3 4">1099-18</strain>
    </source>
</reference>
<dbReference type="InterPro" id="IPR013749">
    <property type="entry name" value="PM/HMP-P_kinase-1"/>
</dbReference>
<dbReference type="VEuPathDB" id="FungiDB:SPSK_10761"/>
<dbReference type="KEGG" id="ssck:SPSK_10761"/>
<dbReference type="Proteomes" id="UP000033710">
    <property type="component" value="Unassembled WGS sequence"/>
</dbReference>
<dbReference type="RefSeq" id="XP_016591077.1">
    <property type="nucleotide sequence ID" value="XM_016737048.1"/>
</dbReference>
<dbReference type="InterPro" id="IPR004399">
    <property type="entry name" value="HMP/HMP-P_kinase_dom"/>
</dbReference>
<dbReference type="GeneID" id="27672325"/>
<feature type="domain" description="Thiaminase-2/PQQC" evidence="1">
    <location>
        <begin position="386"/>
        <end position="555"/>
    </location>
</feature>
<dbReference type="SUPFAM" id="SSF53613">
    <property type="entry name" value="Ribokinase-like"/>
    <property type="match status" value="1"/>
</dbReference>
<evidence type="ECO:0000313" key="3">
    <source>
        <dbReference type="EMBL" id="KJR88401.1"/>
    </source>
</evidence>
<sequence>MDSRRILVIAGSDSSGGAGLEADQKVIAAHGCYAMTATTALTAQNTLGVYGIHAIPPQFLKQQIDACFDDIGVDVVKTGESWQRCVPKQRTFTNYMNRDAGIGRDDQARGRHVGTTSRHQICDRPPTTGATLLPPEALADFGKLARLAYVLTPNIPELKLLLGCKDEPIETVADLERLARLACDNLGSTWVLAKGGHTPFKADYSVAKTDVDRALIVNVLAGRDGQLIRIESQYQDSKNTHGTGCSLASAIASNLAKGLDVEAAARAACRYIDAAIRHAPRLGKGHGPLNHFHSLFALPFSRGHFLDYVLERPDVVDIWHQFVNHPFVKALGAGTLPRESFKGYLTQDYLYLVCAVADHSRATLPHALVSRTPNKKAHNMRLPNRHQVHFARAGALAAYKSKNMPDIVSSAALVQGVEHEMQLHLKFCAEFGLAKQDMEATEENIACTAYSRYILDIGHSEDWFALQVALAPCVLGYGAAARALHQTHATNKDDTHPYWKWVENYTNDDYGVVAKATMDKIERHAVLQSASRIEELIKIFKQAIKMEIGFWNMYSAE</sequence>
<dbReference type="Pfam" id="PF03070">
    <property type="entry name" value="TENA_THI-4"/>
    <property type="match status" value="2"/>
</dbReference>
<feature type="domain" description="Pyridoxamine kinase/Phosphomethylpyrimidine kinase" evidence="2">
    <location>
        <begin position="127"/>
        <end position="290"/>
    </location>
</feature>
<dbReference type="Gene3D" id="3.40.1190.20">
    <property type="match status" value="1"/>
</dbReference>
<accession>A0A0F2MJN6</accession>
<dbReference type="GO" id="GO:0008902">
    <property type="term" value="F:hydroxymethylpyrimidine kinase activity"/>
    <property type="evidence" value="ECO:0007669"/>
    <property type="project" value="TreeGrafter"/>
</dbReference>
<protein>
    <submittedName>
        <fullName evidence="3">Hydroxymethylpyrimidine/phosphomethylpyrimidine kinase</fullName>
    </submittedName>
</protein>
<name>A0A0F2MJN6_SPOSC</name>
<keyword evidence="3" id="KW-0418">Kinase</keyword>
<feature type="domain" description="Thiaminase-2/PQQC" evidence="1">
    <location>
        <begin position="313"/>
        <end position="360"/>
    </location>
</feature>
<dbReference type="InterPro" id="IPR029056">
    <property type="entry name" value="Ribokinase-like"/>
</dbReference>
<dbReference type="CDD" id="cd01169">
    <property type="entry name" value="HMPP_kinase"/>
    <property type="match status" value="1"/>
</dbReference>
<organism evidence="3 4">
    <name type="scientific">Sporothrix schenckii 1099-18</name>
    <dbReference type="NCBI Taxonomy" id="1397361"/>
    <lineage>
        <taxon>Eukaryota</taxon>
        <taxon>Fungi</taxon>
        <taxon>Dikarya</taxon>
        <taxon>Ascomycota</taxon>
        <taxon>Pezizomycotina</taxon>
        <taxon>Sordariomycetes</taxon>
        <taxon>Sordariomycetidae</taxon>
        <taxon>Ophiostomatales</taxon>
        <taxon>Ophiostomataceae</taxon>
        <taxon>Sporothrix</taxon>
    </lineage>
</organism>
<dbReference type="SUPFAM" id="SSF48613">
    <property type="entry name" value="Heme oxygenase-like"/>
    <property type="match status" value="2"/>
</dbReference>
<reference evidence="3 4" key="1">
    <citation type="journal article" date="2014" name="BMC Genomics">
        <title>Comparative genomics of the major fungal agents of human and animal Sporotrichosis: Sporothrix schenckii and Sporothrix brasiliensis.</title>
        <authorList>
            <person name="Teixeira M.M."/>
            <person name="de Almeida L.G."/>
            <person name="Kubitschek-Barreira P."/>
            <person name="Alves F.L."/>
            <person name="Kioshima E.S."/>
            <person name="Abadio A.K."/>
            <person name="Fernandes L."/>
            <person name="Derengowski L.S."/>
            <person name="Ferreira K.S."/>
            <person name="Souza R.C."/>
            <person name="Ruiz J.C."/>
            <person name="de Andrade N.C."/>
            <person name="Paes H.C."/>
            <person name="Nicola A.M."/>
            <person name="Albuquerque P."/>
            <person name="Gerber A.L."/>
            <person name="Martins V.P."/>
            <person name="Peconick L.D."/>
            <person name="Neto A.V."/>
            <person name="Chaucanez C.B."/>
            <person name="Silva P.A."/>
            <person name="Cunha O.L."/>
            <person name="de Oliveira F.F."/>
            <person name="dos Santos T.C."/>
            <person name="Barros A.L."/>
            <person name="Soares M.A."/>
            <person name="de Oliveira L.M."/>
            <person name="Marini M.M."/>
            <person name="Villalobos-Duno H."/>
            <person name="Cunha M.M."/>
            <person name="de Hoog S."/>
            <person name="da Silveira J.F."/>
            <person name="Henrissat B."/>
            <person name="Nino-Vega G.A."/>
            <person name="Cisalpino P.S."/>
            <person name="Mora-Montes H.M."/>
            <person name="Almeida S.R."/>
            <person name="Stajich J.E."/>
            <person name="Lopes-Bezerra L.M."/>
            <person name="Vasconcelos A.T."/>
            <person name="Felipe M.S."/>
        </authorList>
    </citation>
    <scope>NUCLEOTIDE SEQUENCE [LARGE SCALE GENOMIC DNA]</scope>
    <source>
        <strain evidence="3 4">1099-18</strain>
    </source>
</reference>
<dbReference type="PANTHER" id="PTHR20858:SF17">
    <property type="entry name" value="HYDROXYMETHYLPYRIMIDINE_PHOSPHOMETHYLPYRIMIDINE KINASE THI20-RELATED"/>
    <property type="match status" value="1"/>
</dbReference>
<comment type="caution">
    <text evidence="3">The sequence shown here is derived from an EMBL/GenBank/DDBJ whole genome shotgun (WGS) entry which is preliminary data.</text>
</comment>
<dbReference type="InterPro" id="IPR016084">
    <property type="entry name" value="Haem_Oase-like_multi-hlx"/>
</dbReference>
<dbReference type="GO" id="GO:0005829">
    <property type="term" value="C:cytosol"/>
    <property type="evidence" value="ECO:0007669"/>
    <property type="project" value="TreeGrafter"/>
</dbReference>
<dbReference type="InterPro" id="IPR004305">
    <property type="entry name" value="Thiaminase-2/PQQC"/>
</dbReference>
<dbReference type="Pfam" id="PF08543">
    <property type="entry name" value="Phos_pyr_kin"/>
    <property type="match status" value="2"/>
</dbReference>
<gene>
    <name evidence="3" type="ORF">SPSK_10761</name>
</gene>
<dbReference type="CDD" id="cd19367">
    <property type="entry name" value="TenA_C_ScTHI20-like"/>
    <property type="match status" value="1"/>
</dbReference>
<evidence type="ECO:0000259" key="1">
    <source>
        <dbReference type="Pfam" id="PF03070"/>
    </source>
</evidence>